<evidence type="ECO:0000313" key="1">
    <source>
        <dbReference type="EMBL" id="UGS34247.1"/>
    </source>
</evidence>
<evidence type="ECO:0000313" key="2">
    <source>
        <dbReference type="Proteomes" id="UP001162834"/>
    </source>
</evidence>
<dbReference type="EMBL" id="CP087164">
    <property type="protein sequence ID" value="UGS34247.1"/>
    <property type="molecule type" value="Genomic_DNA"/>
</dbReference>
<name>A0A9E6XTP0_9ACTN</name>
<organism evidence="1 2">
    <name type="scientific">Capillimicrobium parvum</name>
    <dbReference type="NCBI Taxonomy" id="2884022"/>
    <lineage>
        <taxon>Bacteria</taxon>
        <taxon>Bacillati</taxon>
        <taxon>Actinomycetota</taxon>
        <taxon>Thermoleophilia</taxon>
        <taxon>Solirubrobacterales</taxon>
        <taxon>Capillimicrobiaceae</taxon>
        <taxon>Capillimicrobium</taxon>
    </lineage>
</organism>
<gene>
    <name evidence="1" type="ORF">DSM104329_00623</name>
</gene>
<proteinExistence type="predicted"/>
<sequence length="111" mass="11637">MSRQPGARHLRVVWSAPDAGRAPDLPCAEQRAETVTCTPAPDALVAASTTTRDCIDRLTGYATTLLGWGMAPGDVASAAADLNYERLRPPLPNVLVGNIVESAAARAKRGV</sequence>
<dbReference type="Proteomes" id="UP001162834">
    <property type="component" value="Chromosome"/>
</dbReference>
<dbReference type="RefSeq" id="WP_259313935.1">
    <property type="nucleotide sequence ID" value="NZ_CP087164.1"/>
</dbReference>
<protein>
    <submittedName>
        <fullName evidence="1">Uncharacterized protein</fullName>
    </submittedName>
</protein>
<reference evidence="1" key="1">
    <citation type="journal article" date="2022" name="Int. J. Syst. Evol. Microbiol.">
        <title>Pseudomonas aegrilactucae sp. nov. and Pseudomonas morbosilactucae sp. nov., pathogens causing bacterial rot of lettuce in Japan.</title>
        <authorList>
            <person name="Sawada H."/>
            <person name="Fujikawa T."/>
            <person name="Satou M."/>
        </authorList>
    </citation>
    <scope>NUCLEOTIDE SEQUENCE</scope>
    <source>
        <strain evidence="1">0166_1</strain>
    </source>
</reference>
<dbReference type="KEGG" id="sbae:DSM104329_00623"/>
<dbReference type="AlphaFoldDB" id="A0A9E6XTP0"/>
<accession>A0A9E6XTP0</accession>
<keyword evidence="2" id="KW-1185">Reference proteome</keyword>